<dbReference type="Pfam" id="PF08241">
    <property type="entry name" value="Methyltransf_11"/>
    <property type="match status" value="1"/>
</dbReference>
<dbReference type="Gene3D" id="3.40.50.150">
    <property type="entry name" value="Vaccinia Virus protein VP39"/>
    <property type="match status" value="1"/>
</dbReference>
<dbReference type="InterPro" id="IPR029063">
    <property type="entry name" value="SAM-dependent_MTases_sf"/>
</dbReference>
<keyword evidence="1" id="KW-0812">Transmembrane</keyword>
<evidence type="ECO:0000256" key="1">
    <source>
        <dbReference type="SAM" id="Phobius"/>
    </source>
</evidence>
<dbReference type="GeneID" id="117356667"/>
<organism evidence="3 4">
    <name type="scientific">Geotrypetes seraphini</name>
    <name type="common">Gaboon caecilian</name>
    <name type="synonym">Caecilia seraphini</name>
    <dbReference type="NCBI Taxonomy" id="260995"/>
    <lineage>
        <taxon>Eukaryota</taxon>
        <taxon>Metazoa</taxon>
        <taxon>Chordata</taxon>
        <taxon>Craniata</taxon>
        <taxon>Vertebrata</taxon>
        <taxon>Euteleostomi</taxon>
        <taxon>Amphibia</taxon>
        <taxon>Gymnophiona</taxon>
        <taxon>Geotrypetes</taxon>
    </lineage>
</organism>
<sequence length="265" mass="30156">MALLITVLKLVVGLLVFPVYVLHFLGLWDPICKRFFSFFMSIITRFVNHHMQLYKKELFSTLGDFAGPSGQLTLLEIGCGSGANFQFYPQGCRVTCLDPNPHFQRYLDKSLKKNGHVRFERFLVIPGEEMTQVATASVDVVVCTLVLCSVKDIDAMLREIKRVLRPFNAPVVIIYSRIYVKEKWSSKGMRYKDSNNGRFPPFTVFTDFIRKLAVRINIPVSGTKSLSQGRQATHELRSQQRGMETLPGICNCVEDRCVDYDSLLG</sequence>
<feature type="transmembrane region" description="Helical" evidence="1">
    <location>
        <begin position="7"/>
        <end position="28"/>
    </location>
</feature>
<dbReference type="PANTHER" id="PTHR45036:SF1">
    <property type="entry name" value="METHYLTRANSFERASE LIKE 7A"/>
    <property type="match status" value="1"/>
</dbReference>
<dbReference type="FunCoup" id="A0A6P8Q907">
    <property type="interactions" value="35"/>
</dbReference>
<dbReference type="KEGG" id="gsh:117356667"/>
<feature type="domain" description="Methyltransferase type 11" evidence="2">
    <location>
        <begin position="75"/>
        <end position="166"/>
    </location>
</feature>
<dbReference type="SUPFAM" id="SSF53335">
    <property type="entry name" value="S-adenosyl-L-methionine-dependent methyltransferases"/>
    <property type="match status" value="1"/>
</dbReference>
<dbReference type="InterPro" id="IPR013216">
    <property type="entry name" value="Methyltransf_11"/>
</dbReference>
<dbReference type="GO" id="GO:0008757">
    <property type="term" value="F:S-adenosylmethionine-dependent methyltransferase activity"/>
    <property type="evidence" value="ECO:0007669"/>
    <property type="project" value="InterPro"/>
</dbReference>
<proteinExistence type="predicted"/>
<dbReference type="RefSeq" id="XP_033792105.1">
    <property type="nucleotide sequence ID" value="XM_033936214.1"/>
</dbReference>
<reference evidence="4" key="1">
    <citation type="submission" date="2025-08" db="UniProtKB">
        <authorList>
            <consortium name="RefSeq"/>
        </authorList>
    </citation>
    <scope>IDENTIFICATION</scope>
</reference>
<dbReference type="InterPro" id="IPR052356">
    <property type="entry name" value="Thiol_S-MT"/>
</dbReference>
<evidence type="ECO:0000313" key="4">
    <source>
        <dbReference type="RefSeq" id="XP_033792105.1"/>
    </source>
</evidence>
<evidence type="ECO:0000313" key="3">
    <source>
        <dbReference type="Proteomes" id="UP000515159"/>
    </source>
</evidence>
<dbReference type="CDD" id="cd02440">
    <property type="entry name" value="AdoMet_MTases"/>
    <property type="match status" value="1"/>
</dbReference>
<gene>
    <name evidence="4" type="primary">LOC117356667</name>
</gene>
<dbReference type="Proteomes" id="UP000515159">
    <property type="component" value="Chromosome 3"/>
</dbReference>
<name>A0A6P8Q907_GEOSA</name>
<protein>
    <submittedName>
        <fullName evidence="4">Methyltransferase-like protein 7A</fullName>
    </submittedName>
</protein>
<dbReference type="PANTHER" id="PTHR45036">
    <property type="entry name" value="METHYLTRANSFERASE LIKE 7B"/>
    <property type="match status" value="1"/>
</dbReference>
<keyword evidence="1" id="KW-1133">Transmembrane helix</keyword>
<dbReference type="InParanoid" id="A0A6P8Q907"/>
<dbReference type="AlphaFoldDB" id="A0A6P8Q907"/>
<evidence type="ECO:0000259" key="2">
    <source>
        <dbReference type="Pfam" id="PF08241"/>
    </source>
</evidence>
<keyword evidence="1" id="KW-0472">Membrane</keyword>
<accession>A0A6P8Q907</accession>
<keyword evidence="3" id="KW-1185">Reference proteome</keyword>